<dbReference type="OrthoDB" id="273181at2759"/>
<dbReference type="InterPro" id="IPR029021">
    <property type="entry name" value="Prot-tyrosine_phosphatase-like"/>
</dbReference>
<dbReference type="InterPro" id="IPR016130">
    <property type="entry name" value="Tyr_Pase_AS"/>
</dbReference>
<dbReference type="PANTHER" id="PTHR47550">
    <property type="entry name" value="DUAL SPECIFICITY PROTEIN PHOSPHATASE PPS1"/>
    <property type="match status" value="1"/>
</dbReference>
<dbReference type="PANTHER" id="PTHR47550:SF1">
    <property type="entry name" value="DUAL SPECIFICITY PROTEIN PHOSPHATASE PPS1"/>
    <property type="match status" value="1"/>
</dbReference>
<dbReference type="SUPFAM" id="SSF52799">
    <property type="entry name" value="(Phosphotyrosine protein) phosphatases II"/>
    <property type="match status" value="1"/>
</dbReference>
<dbReference type="GO" id="GO:0005634">
    <property type="term" value="C:nucleus"/>
    <property type="evidence" value="ECO:0007669"/>
    <property type="project" value="GOC"/>
</dbReference>
<dbReference type="GO" id="GO:0008138">
    <property type="term" value="F:protein tyrosine/serine/threonine phosphatase activity"/>
    <property type="evidence" value="ECO:0007669"/>
    <property type="project" value="InterPro"/>
</dbReference>
<evidence type="ECO:0000256" key="2">
    <source>
        <dbReference type="ARBA" id="ARBA00022912"/>
    </source>
</evidence>
<dbReference type="InterPro" id="IPR000387">
    <property type="entry name" value="Tyr_Pase_dom"/>
</dbReference>
<gene>
    <name evidence="5" type="ORF">BABINDRAFT_160142</name>
</gene>
<name>A0A1E3QW69_9ASCO</name>
<keyword evidence="6" id="KW-1185">Reference proteome</keyword>
<evidence type="ECO:0000259" key="3">
    <source>
        <dbReference type="PROSITE" id="PS50054"/>
    </source>
</evidence>
<dbReference type="STRING" id="984486.A0A1E3QW69"/>
<dbReference type="AlphaFoldDB" id="A0A1E3QW69"/>
<dbReference type="CDD" id="cd14516">
    <property type="entry name" value="DSP_fungal_PPS1"/>
    <property type="match status" value="1"/>
</dbReference>
<dbReference type="PROSITE" id="PS50054">
    <property type="entry name" value="TYR_PHOSPHATASE_DUAL"/>
    <property type="match status" value="1"/>
</dbReference>
<accession>A0A1E3QW69</accession>
<feature type="domain" description="Tyrosine-protein phosphatase" evidence="3">
    <location>
        <begin position="746"/>
        <end position="915"/>
    </location>
</feature>
<dbReference type="RefSeq" id="XP_018987243.1">
    <property type="nucleotide sequence ID" value="XM_019128081.1"/>
</dbReference>
<feature type="domain" description="Tyrosine specific protein phosphatases" evidence="4">
    <location>
        <begin position="851"/>
        <end position="901"/>
    </location>
</feature>
<dbReference type="Pfam" id="PF00782">
    <property type="entry name" value="DSPc"/>
    <property type="match status" value="1"/>
</dbReference>
<dbReference type="GO" id="GO:0033260">
    <property type="term" value="P:nuclear DNA replication"/>
    <property type="evidence" value="ECO:0007669"/>
    <property type="project" value="InterPro"/>
</dbReference>
<dbReference type="Proteomes" id="UP000094336">
    <property type="component" value="Unassembled WGS sequence"/>
</dbReference>
<evidence type="ECO:0000313" key="5">
    <source>
        <dbReference type="EMBL" id="ODQ81915.1"/>
    </source>
</evidence>
<sequence>MFVVSPKADPRTLSPKSDISEPLIAPVMELPGPSVTKSKARKSIKRASSVSNDQLYERDRFRSRFSPAFDLEVVPSAVDDDTVSFEEEGTPSYLCKKEEEEAENPFAIDSSEFRSHTSLFSETASYGDADIKLLTVPRFEQALDWYFSHELPSVQTMFPWLHGLHHANLTQIRFFTSTQLPPVAPRVRMLMTLRSAKVPGLLDDSAQLKNSVDLEEIMKKLNICREDLRCLVNDLVDDLYAKKHHDTSDLKERLYKDCVKLKCKPLFRVMDPPAGITLRNYHIQSNKVSQVADIVVYCFNDDHADRSGENCRCESLARVVNMAQMKYHKDFGEGDEKFYNTYLLQHTKGLREATKISPRRTFYGNITIPGENESSAIPASLAQAESAPVKPDHSAPTTPLFPDMSPKAESSVIEVSTGSVLAPSRLHIDQLKYFALRPLSADSANTDPECISSPSDLASFQSWDVNYLLKERLEIAKMSSATRLFDHVWVGNTLDWHNTQCDTFEPLHRDHMDIDEDVAIPRYCDPSFSLMGLNPQNLAAQLKDPTVHPHYVLSTPPREKWRIFVKCHENGGVPHADYVSALMEKLERIVKSPEVAYEPFVLNFACSGAFRLGSCTQEIVSSIMNLCKVLFFALTHGIPLLLYSSDGYTENSFLTICLTMYGQGLGYGETLMRLHNEYGRPFFIFPSDQEFLIKVEPLFRKYSPVFRKVDGFTFEPVEMEELVGQSVVALSDNDGYDWLRDCDGTLPSRILPHLYLGSLKHALNLTLLREMGITKIISIGEKLPWMEEEDDVVVTSTTLDTVNILNIANDHSISKVMKIDDLQDDGIDTLAPVMSQALGFIDREAFKIKEKVLVHCRVGVSRSASVVIAEVMTRMGIDLPRAYMYVRVRRLNVIIQPNLRFFYEMFKWEETQARKKPLKKNPSMSSLASQASTISLRCGVDAMSPIPLFVVSPPPLMVHVMEGNSKKHQRLDTLSSLPSSAAASNVSLSKMALVEKEVEWLRQVDWFVLCREITSLNKAYINT</sequence>
<proteinExistence type="predicted"/>
<dbReference type="SMART" id="SM00195">
    <property type="entry name" value="DSPc"/>
    <property type="match status" value="1"/>
</dbReference>
<keyword evidence="2" id="KW-0904">Protein phosphatase</keyword>
<organism evidence="5 6">
    <name type="scientific">Babjeviella inositovora NRRL Y-12698</name>
    <dbReference type="NCBI Taxonomy" id="984486"/>
    <lineage>
        <taxon>Eukaryota</taxon>
        <taxon>Fungi</taxon>
        <taxon>Dikarya</taxon>
        <taxon>Ascomycota</taxon>
        <taxon>Saccharomycotina</taxon>
        <taxon>Pichiomycetes</taxon>
        <taxon>Serinales incertae sedis</taxon>
        <taxon>Babjeviella</taxon>
    </lineage>
</organism>
<dbReference type="Gene3D" id="3.90.190.10">
    <property type="entry name" value="Protein tyrosine phosphatase superfamily"/>
    <property type="match status" value="1"/>
</dbReference>
<dbReference type="InterPro" id="IPR053239">
    <property type="entry name" value="Dual_spec_PTase"/>
</dbReference>
<dbReference type="InterPro" id="IPR047949">
    <property type="entry name" value="PPS1_DSP"/>
</dbReference>
<dbReference type="EMBL" id="KV454427">
    <property type="protein sequence ID" value="ODQ81915.1"/>
    <property type="molecule type" value="Genomic_DNA"/>
</dbReference>
<dbReference type="PROSITE" id="PS50056">
    <property type="entry name" value="TYR_PHOSPHATASE_2"/>
    <property type="match status" value="1"/>
</dbReference>
<dbReference type="InterPro" id="IPR000340">
    <property type="entry name" value="Dual-sp_phosphatase_cat-dom"/>
</dbReference>
<evidence type="ECO:0000259" key="4">
    <source>
        <dbReference type="PROSITE" id="PS50056"/>
    </source>
</evidence>
<keyword evidence="1" id="KW-0378">Hydrolase</keyword>
<dbReference type="InterPro" id="IPR020422">
    <property type="entry name" value="TYR_PHOSPHATASE_DUAL_dom"/>
</dbReference>
<evidence type="ECO:0000313" key="6">
    <source>
        <dbReference type="Proteomes" id="UP000094336"/>
    </source>
</evidence>
<reference evidence="6" key="1">
    <citation type="submission" date="2016-05" db="EMBL/GenBank/DDBJ databases">
        <title>Comparative genomics of biotechnologically important yeasts.</title>
        <authorList>
            <consortium name="DOE Joint Genome Institute"/>
            <person name="Riley R."/>
            <person name="Haridas S."/>
            <person name="Wolfe K.H."/>
            <person name="Lopes M.R."/>
            <person name="Hittinger C.T."/>
            <person name="Goker M."/>
            <person name="Salamov A."/>
            <person name="Wisecaver J."/>
            <person name="Long T.M."/>
            <person name="Aerts A.L."/>
            <person name="Barry K."/>
            <person name="Choi C."/>
            <person name="Clum A."/>
            <person name="Coughlan A.Y."/>
            <person name="Deshpande S."/>
            <person name="Douglass A.P."/>
            <person name="Hanson S.J."/>
            <person name="Klenk H.-P."/>
            <person name="Labutti K."/>
            <person name="Lapidus A."/>
            <person name="Lindquist E."/>
            <person name="Lipzen A."/>
            <person name="Meier-Kolthoff J.P."/>
            <person name="Ohm R.A."/>
            <person name="Otillar R.P."/>
            <person name="Pangilinan J."/>
            <person name="Peng Y."/>
            <person name="Rokas A."/>
            <person name="Rosa C.A."/>
            <person name="Scheuner C."/>
            <person name="Sibirny A.A."/>
            <person name="Slot J.C."/>
            <person name="Stielow J.B."/>
            <person name="Sun H."/>
            <person name="Kurtzman C.P."/>
            <person name="Blackwell M."/>
            <person name="Grigoriev I.V."/>
            <person name="Jeffries T.W."/>
        </authorList>
    </citation>
    <scope>NUCLEOTIDE SEQUENCE [LARGE SCALE GENOMIC DNA]</scope>
    <source>
        <strain evidence="6">NRRL Y-12698</strain>
    </source>
</reference>
<protein>
    <submittedName>
        <fullName evidence="5">Uncharacterized protein</fullName>
    </submittedName>
</protein>
<evidence type="ECO:0000256" key="1">
    <source>
        <dbReference type="ARBA" id="ARBA00022801"/>
    </source>
</evidence>
<dbReference type="GeneID" id="30145934"/>
<dbReference type="PROSITE" id="PS00383">
    <property type="entry name" value="TYR_PHOSPHATASE_1"/>
    <property type="match status" value="1"/>
</dbReference>